<evidence type="ECO:0000313" key="8">
    <source>
        <dbReference type="EMBL" id="CAG7837766.1"/>
    </source>
</evidence>
<dbReference type="PANTHER" id="PTHR10642:SF26">
    <property type="entry name" value="RIBONUCLEASE H1"/>
    <property type="match status" value="1"/>
</dbReference>
<evidence type="ECO:0000256" key="1">
    <source>
        <dbReference type="ARBA" id="ARBA00000077"/>
    </source>
</evidence>
<dbReference type="GO" id="GO:0003676">
    <property type="term" value="F:nucleic acid binding"/>
    <property type="evidence" value="ECO:0007669"/>
    <property type="project" value="InterPro"/>
</dbReference>
<keyword evidence="4" id="KW-0479">Metal-binding</keyword>
<dbReference type="GO" id="GO:0046872">
    <property type="term" value="F:metal ion binding"/>
    <property type="evidence" value="ECO:0007669"/>
    <property type="project" value="UniProtKB-KW"/>
</dbReference>
<dbReference type="InterPro" id="IPR050092">
    <property type="entry name" value="RNase_H"/>
</dbReference>
<evidence type="ECO:0000256" key="2">
    <source>
        <dbReference type="ARBA" id="ARBA00012180"/>
    </source>
</evidence>
<evidence type="ECO:0000313" key="9">
    <source>
        <dbReference type="Proteomes" id="UP000708208"/>
    </source>
</evidence>
<comment type="catalytic activity">
    <reaction evidence="1">
        <text>Endonucleolytic cleavage to 5'-phosphomonoester.</text>
        <dbReference type="EC" id="3.1.26.4"/>
    </reaction>
</comment>
<dbReference type="InterPro" id="IPR002156">
    <property type="entry name" value="RNaseH_domain"/>
</dbReference>
<comment type="caution">
    <text evidence="8">The sequence shown here is derived from an EMBL/GenBank/DDBJ whole genome shotgun (WGS) entry which is preliminary data.</text>
</comment>
<accession>A0A8J2Q741</accession>
<sequence length="159" mass="17591">MANPQAHTGIRYTRPSVTVYTDGACQNNGLTNPRAGIGGVFVECPHLNFSLRCPGRQSSNSAEIHAANHAVYLAKKAGYGNITIWTDSEFVINCMHWKGNWKVNGWRKANGELVENREELQLLDQSVQGVHVSFEYVPGHSGNRYNELADCLARDGCSR</sequence>
<dbReference type="GO" id="GO:0043137">
    <property type="term" value="P:DNA replication, removal of RNA primer"/>
    <property type="evidence" value="ECO:0007669"/>
    <property type="project" value="TreeGrafter"/>
</dbReference>
<dbReference type="AlphaFoldDB" id="A0A8J2Q741"/>
<dbReference type="GO" id="GO:0004523">
    <property type="term" value="F:RNA-DNA hybrid ribonuclease activity"/>
    <property type="evidence" value="ECO:0007669"/>
    <property type="project" value="UniProtKB-EC"/>
</dbReference>
<evidence type="ECO:0000259" key="7">
    <source>
        <dbReference type="PROSITE" id="PS50879"/>
    </source>
</evidence>
<dbReference type="PANTHER" id="PTHR10642">
    <property type="entry name" value="RIBONUCLEASE H1"/>
    <property type="match status" value="1"/>
</dbReference>
<dbReference type="PROSITE" id="PS50879">
    <property type="entry name" value="RNASE_H_1"/>
    <property type="match status" value="1"/>
</dbReference>
<reference evidence="8" key="1">
    <citation type="submission" date="2021-06" db="EMBL/GenBank/DDBJ databases">
        <authorList>
            <person name="Hodson N. C."/>
            <person name="Mongue J. A."/>
            <person name="Jaron S. K."/>
        </authorList>
    </citation>
    <scope>NUCLEOTIDE SEQUENCE</scope>
</reference>
<gene>
    <name evidence="8" type="ORF">AFUS01_LOCUS46827</name>
</gene>
<dbReference type="OrthoDB" id="407198at2759"/>
<protein>
    <recommendedName>
        <fullName evidence="2">ribonuclease H</fullName>
        <ecNumber evidence="2">3.1.26.4</ecNumber>
    </recommendedName>
</protein>
<proteinExistence type="predicted"/>
<dbReference type="Proteomes" id="UP000708208">
    <property type="component" value="Unassembled WGS sequence"/>
</dbReference>
<keyword evidence="9" id="KW-1185">Reference proteome</keyword>
<evidence type="ECO:0000256" key="4">
    <source>
        <dbReference type="ARBA" id="ARBA00022723"/>
    </source>
</evidence>
<dbReference type="Pfam" id="PF00075">
    <property type="entry name" value="RNase_H"/>
    <property type="match status" value="1"/>
</dbReference>
<evidence type="ECO:0000256" key="6">
    <source>
        <dbReference type="ARBA" id="ARBA00022801"/>
    </source>
</evidence>
<organism evidence="8 9">
    <name type="scientific">Allacma fusca</name>
    <dbReference type="NCBI Taxonomy" id="39272"/>
    <lineage>
        <taxon>Eukaryota</taxon>
        <taxon>Metazoa</taxon>
        <taxon>Ecdysozoa</taxon>
        <taxon>Arthropoda</taxon>
        <taxon>Hexapoda</taxon>
        <taxon>Collembola</taxon>
        <taxon>Symphypleona</taxon>
        <taxon>Sminthuridae</taxon>
        <taxon>Allacma</taxon>
    </lineage>
</organism>
<evidence type="ECO:0000256" key="3">
    <source>
        <dbReference type="ARBA" id="ARBA00022722"/>
    </source>
</evidence>
<dbReference type="EMBL" id="CAJVCH010571531">
    <property type="protein sequence ID" value="CAG7837766.1"/>
    <property type="molecule type" value="Genomic_DNA"/>
</dbReference>
<dbReference type="CDD" id="cd09280">
    <property type="entry name" value="RNase_HI_eukaryote_like"/>
    <property type="match status" value="1"/>
</dbReference>
<keyword evidence="3" id="KW-0540">Nuclease</keyword>
<evidence type="ECO:0000256" key="5">
    <source>
        <dbReference type="ARBA" id="ARBA00022759"/>
    </source>
</evidence>
<name>A0A8J2Q741_9HEXA</name>
<keyword evidence="5" id="KW-0255">Endonuclease</keyword>
<feature type="domain" description="RNase H type-1" evidence="7">
    <location>
        <begin position="13"/>
        <end position="158"/>
    </location>
</feature>
<dbReference type="EC" id="3.1.26.4" evidence="2"/>
<keyword evidence="6" id="KW-0378">Hydrolase</keyword>